<dbReference type="EMBL" id="JAACNO010002283">
    <property type="protein sequence ID" value="KAF4134471.1"/>
    <property type="molecule type" value="Genomic_DNA"/>
</dbReference>
<reference evidence="2" key="1">
    <citation type="submission" date="2020-03" db="EMBL/GenBank/DDBJ databases">
        <title>Hybrid Assembly of Korean Phytophthora infestans isolates.</title>
        <authorList>
            <person name="Prokchorchik M."/>
            <person name="Lee Y."/>
            <person name="Seo J."/>
            <person name="Cho J.-H."/>
            <person name="Park Y.-E."/>
            <person name="Jang D.-C."/>
            <person name="Im J.-S."/>
            <person name="Choi J.-G."/>
            <person name="Park H.-J."/>
            <person name="Lee G.-B."/>
            <person name="Lee Y.-G."/>
            <person name="Hong S.-Y."/>
            <person name="Cho K."/>
            <person name="Sohn K.H."/>
        </authorList>
    </citation>
    <scope>NUCLEOTIDE SEQUENCE</scope>
    <source>
        <strain evidence="2">KR_2_A2</strain>
    </source>
</reference>
<proteinExistence type="predicted"/>
<organism evidence="2 3">
    <name type="scientific">Phytophthora infestans</name>
    <name type="common">Potato late blight agent</name>
    <name type="synonym">Botrytis infestans</name>
    <dbReference type="NCBI Taxonomy" id="4787"/>
    <lineage>
        <taxon>Eukaryota</taxon>
        <taxon>Sar</taxon>
        <taxon>Stramenopiles</taxon>
        <taxon>Oomycota</taxon>
        <taxon>Peronosporomycetes</taxon>
        <taxon>Peronosporales</taxon>
        <taxon>Peronosporaceae</taxon>
        <taxon>Phytophthora</taxon>
    </lineage>
</organism>
<sequence>MNDKRKYCETLEKAKRIAEALSEYGTSQYEQGVNILEQLAAAFQVGELESLQRAVTCLNGKKRSNVEPLKAKPCFTEERSADEPETPNNSNDDPCDGKHDSNPESTEVITLKNDSDDKEISAREQFRLQIVVRLVLLRSLRQVM</sequence>
<protein>
    <submittedName>
        <fullName evidence="2">Uncharacterized protein</fullName>
    </submittedName>
</protein>
<evidence type="ECO:0000256" key="1">
    <source>
        <dbReference type="SAM" id="MobiDB-lite"/>
    </source>
</evidence>
<evidence type="ECO:0000313" key="3">
    <source>
        <dbReference type="Proteomes" id="UP000704712"/>
    </source>
</evidence>
<name>A0A8S9U0K3_PHYIN</name>
<dbReference type="Proteomes" id="UP000704712">
    <property type="component" value="Unassembled WGS sequence"/>
</dbReference>
<evidence type="ECO:0000313" key="2">
    <source>
        <dbReference type="EMBL" id="KAF4134471.1"/>
    </source>
</evidence>
<accession>A0A8S9U0K3</accession>
<comment type="caution">
    <text evidence="2">The sequence shown here is derived from an EMBL/GenBank/DDBJ whole genome shotgun (WGS) entry which is preliminary data.</text>
</comment>
<feature type="region of interest" description="Disordered" evidence="1">
    <location>
        <begin position="68"/>
        <end position="118"/>
    </location>
</feature>
<dbReference type="AlphaFoldDB" id="A0A8S9U0K3"/>
<gene>
    <name evidence="2" type="ORF">GN958_ATG16352</name>
</gene>